<keyword evidence="3" id="KW-1185">Reference proteome</keyword>
<feature type="region of interest" description="Disordered" evidence="1">
    <location>
        <begin position="207"/>
        <end position="230"/>
    </location>
</feature>
<accession>A0ABR1S9E3</accession>
<proteinExistence type="predicted"/>
<dbReference type="EMBL" id="JAQQWI010000007">
    <property type="protein sequence ID" value="KAK8028463.1"/>
    <property type="molecule type" value="Genomic_DNA"/>
</dbReference>
<evidence type="ECO:0000256" key="1">
    <source>
        <dbReference type="SAM" id="MobiDB-lite"/>
    </source>
</evidence>
<comment type="caution">
    <text evidence="2">The sequence shown here is derived from an EMBL/GenBank/DDBJ whole genome shotgun (WGS) entry which is preliminary data.</text>
</comment>
<protein>
    <submittedName>
        <fullName evidence="2">Uncharacterized protein</fullName>
    </submittedName>
</protein>
<evidence type="ECO:0000313" key="2">
    <source>
        <dbReference type="EMBL" id="KAK8028463.1"/>
    </source>
</evidence>
<reference evidence="2 3" key="1">
    <citation type="submission" date="2023-01" db="EMBL/GenBank/DDBJ databases">
        <title>Analysis of 21 Apiospora genomes using comparative genomics revels a genus with tremendous synthesis potential of carbohydrate active enzymes and secondary metabolites.</title>
        <authorList>
            <person name="Sorensen T."/>
        </authorList>
    </citation>
    <scope>NUCLEOTIDE SEQUENCE [LARGE SCALE GENOMIC DNA]</scope>
    <source>
        <strain evidence="2 3">CBS 20057</strain>
    </source>
</reference>
<gene>
    <name evidence="2" type="ORF">PG991_005519</name>
</gene>
<organism evidence="2 3">
    <name type="scientific">Apiospora marii</name>
    <dbReference type="NCBI Taxonomy" id="335849"/>
    <lineage>
        <taxon>Eukaryota</taxon>
        <taxon>Fungi</taxon>
        <taxon>Dikarya</taxon>
        <taxon>Ascomycota</taxon>
        <taxon>Pezizomycotina</taxon>
        <taxon>Sordariomycetes</taxon>
        <taxon>Xylariomycetidae</taxon>
        <taxon>Amphisphaeriales</taxon>
        <taxon>Apiosporaceae</taxon>
        <taxon>Apiospora</taxon>
    </lineage>
</organism>
<sequence>MDIQPPPNVDVLDWPFRKDSRIGSSQYSKPTISKQFIRNKLWCSALLMQRADDCGFVGFDTEGQPDGEAPTQIGLAYLPGLPTTANFPPLLGSIRRLKNRLEGCQMRCISIKNGPHDPQLNPGGRCNYAINTTVDASEVQMQLVDSLFEWKMKNKKKFMVLVGFQLSMDMYTLLSQWPVVLNFLDGWVDTRELAIEKIDLRRQFPSTRPKFGLRSTPRPPSPPSNQQALK</sequence>
<evidence type="ECO:0000313" key="3">
    <source>
        <dbReference type="Proteomes" id="UP001396898"/>
    </source>
</evidence>
<name>A0ABR1S9E3_9PEZI</name>
<dbReference type="Proteomes" id="UP001396898">
    <property type="component" value="Unassembled WGS sequence"/>
</dbReference>